<feature type="region of interest" description="Disordered" evidence="2">
    <location>
        <begin position="595"/>
        <end position="639"/>
    </location>
</feature>
<dbReference type="OMA" id="PCTALTW"/>
<evidence type="ECO:0000313" key="5">
    <source>
        <dbReference type="Proteomes" id="UP000195402"/>
    </source>
</evidence>
<dbReference type="InterPro" id="IPR015943">
    <property type="entry name" value="WD40/YVTN_repeat-like_dom_sf"/>
</dbReference>
<feature type="repeat" description="WD" evidence="1">
    <location>
        <begin position="12"/>
        <end position="42"/>
    </location>
</feature>
<name>A0A200QR27_MACCD</name>
<dbReference type="PROSITE" id="PS50082">
    <property type="entry name" value="WD_REPEATS_2"/>
    <property type="match status" value="2"/>
</dbReference>
<gene>
    <name evidence="4" type="ORF">BVC80_111g7</name>
</gene>
<dbReference type="Pfam" id="PF04003">
    <property type="entry name" value="Utp12"/>
    <property type="match status" value="1"/>
</dbReference>
<keyword evidence="5" id="KW-1185">Reference proteome</keyword>
<dbReference type="InterPro" id="IPR001680">
    <property type="entry name" value="WD40_rpt"/>
</dbReference>
<proteinExistence type="predicted"/>
<dbReference type="OrthoDB" id="30195at2759"/>
<evidence type="ECO:0000256" key="2">
    <source>
        <dbReference type="SAM" id="MobiDB-lite"/>
    </source>
</evidence>
<evidence type="ECO:0000256" key="1">
    <source>
        <dbReference type="PROSITE-ProRule" id="PRU00221"/>
    </source>
</evidence>
<dbReference type="STRING" id="56857.A0A200QR27"/>
<dbReference type="EMBL" id="MVGT01001335">
    <property type="protein sequence ID" value="OVA12921.1"/>
    <property type="molecule type" value="Genomic_DNA"/>
</dbReference>
<dbReference type="Pfam" id="PF00400">
    <property type="entry name" value="WD40"/>
    <property type="match status" value="3"/>
</dbReference>
<dbReference type="Proteomes" id="UP000195402">
    <property type="component" value="Unassembled WGS sequence"/>
</dbReference>
<accession>A0A200QR27</accession>
<evidence type="ECO:0000313" key="4">
    <source>
        <dbReference type="EMBL" id="OVA12921.1"/>
    </source>
</evidence>
<dbReference type="Gene3D" id="2.130.10.10">
    <property type="entry name" value="YVTN repeat-like/Quinoprotein amine dehydrogenase"/>
    <property type="match status" value="1"/>
</dbReference>
<keyword evidence="1" id="KW-0853">WD repeat</keyword>
<comment type="caution">
    <text evidence="4">The sequence shown here is derived from an EMBL/GenBank/DDBJ whole genome shotgun (WGS) entry which is preliminary data.</text>
</comment>
<dbReference type="SMART" id="SM00320">
    <property type="entry name" value="WD40"/>
    <property type="match status" value="4"/>
</dbReference>
<feature type="compositionally biased region" description="Acidic residues" evidence="2">
    <location>
        <begin position="609"/>
        <end position="639"/>
    </location>
</feature>
<evidence type="ECO:0000259" key="3">
    <source>
        <dbReference type="Pfam" id="PF04003"/>
    </source>
</evidence>
<dbReference type="SUPFAM" id="SSF50978">
    <property type="entry name" value="WD40 repeat-like"/>
    <property type="match status" value="1"/>
</dbReference>
<dbReference type="PANTHER" id="PTHR45290">
    <property type="entry name" value="OS03G0300300 PROTEIN"/>
    <property type="match status" value="1"/>
</dbReference>
<dbReference type="InParanoid" id="A0A200QR27"/>
<dbReference type="AlphaFoldDB" id="A0A200QR27"/>
<sequence length="639" mass="70032">MGSPNTRDLLTSFSPSSDLFAISSGDGRIKVWDTLKGQVQTQFADITSTDGTDLYKESGNGHLSLDYTCMKWLSLEKKKKRKVGCSLLVLGTGSGDILALDVSAGQLKWRLNDCHPGGVNAISFSTQSSCIYTAGVDGMICQTDPATGSLLGKFKASTKAISSMVISADGNVLATAAGQLKIFNCSDNKKIQKFSGHPGAVRCMIFTEDGKYVLSSAAGEKYIAVWKIDGSKKQSASCVLSMEHPAVFLDSKCKESEGTDDAGIYVLAISEVGLCYLWYGRNVQELRNTKPTTISLSTDAHLSKNQKRALPMIIAAELQCIMKPGSGQVFVAYGSLIKPSFEKILVQYGTDIILNSTPDGVLLPIDQSHKSQKGQILRTEVTALDRANAEDALLPIPKVQDFQEKKKRHRHSSIDPEEEMTDDLMSSSRQAKPLETKDDQEKIEEDTVTTCMEDRLRSLGILGNEDDLSIGSYQWAPKNLTLSSTMFSDGNFEANIPPKKIKAVIMSLPSRDAYKLLTFLVTMWKSRSGSAKYVLPWICSILVNHSCYVTSQETSTQMLDSLYKMTESKCLAVQPLLQLSGRMQLVMAQIDKAGQNKTQPSLNGNQFDQSEDEDEDEDIDELVYGEEEDESQSGSDNDI</sequence>
<dbReference type="FunCoup" id="A0A200QR27">
    <property type="interactions" value="2819"/>
</dbReference>
<feature type="repeat" description="WD" evidence="1">
    <location>
        <begin position="194"/>
        <end position="236"/>
    </location>
</feature>
<dbReference type="InterPro" id="IPR036322">
    <property type="entry name" value="WD40_repeat_dom_sf"/>
</dbReference>
<dbReference type="InterPro" id="IPR007148">
    <property type="entry name" value="SSU_processome_Utp12"/>
</dbReference>
<feature type="region of interest" description="Disordered" evidence="2">
    <location>
        <begin position="402"/>
        <end position="442"/>
    </location>
</feature>
<reference evidence="4 5" key="1">
    <citation type="journal article" date="2017" name="Mol. Plant">
        <title>The Genome of Medicinal Plant Macleaya cordata Provides New Insights into Benzylisoquinoline Alkaloids Metabolism.</title>
        <authorList>
            <person name="Liu X."/>
            <person name="Liu Y."/>
            <person name="Huang P."/>
            <person name="Ma Y."/>
            <person name="Qing Z."/>
            <person name="Tang Q."/>
            <person name="Cao H."/>
            <person name="Cheng P."/>
            <person name="Zheng Y."/>
            <person name="Yuan Z."/>
            <person name="Zhou Y."/>
            <person name="Liu J."/>
            <person name="Tang Z."/>
            <person name="Zhuo Y."/>
            <person name="Zhang Y."/>
            <person name="Yu L."/>
            <person name="Huang J."/>
            <person name="Yang P."/>
            <person name="Peng Q."/>
            <person name="Zhang J."/>
            <person name="Jiang W."/>
            <person name="Zhang Z."/>
            <person name="Lin K."/>
            <person name="Ro D.K."/>
            <person name="Chen X."/>
            <person name="Xiong X."/>
            <person name="Shang Y."/>
            <person name="Huang S."/>
            <person name="Zeng J."/>
        </authorList>
    </citation>
    <scope>NUCLEOTIDE SEQUENCE [LARGE SCALE GENOMIC DNA]</scope>
    <source>
        <strain evidence="5">cv. BLH2017</strain>
        <tissue evidence="4">Root</tissue>
    </source>
</reference>
<feature type="domain" description="Small-subunit processome Utp12" evidence="3">
    <location>
        <begin position="495"/>
        <end position="586"/>
    </location>
</feature>
<feature type="compositionally biased region" description="Polar residues" evidence="2">
    <location>
        <begin position="595"/>
        <end position="608"/>
    </location>
</feature>
<organism evidence="4 5">
    <name type="scientific">Macleaya cordata</name>
    <name type="common">Five-seeded plume-poppy</name>
    <name type="synonym">Bocconia cordata</name>
    <dbReference type="NCBI Taxonomy" id="56857"/>
    <lineage>
        <taxon>Eukaryota</taxon>
        <taxon>Viridiplantae</taxon>
        <taxon>Streptophyta</taxon>
        <taxon>Embryophyta</taxon>
        <taxon>Tracheophyta</taxon>
        <taxon>Spermatophyta</taxon>
        <taxon>Magnoliopsida</taxon>
        <taxon>Ranunculales</taxon>
        <taxon>Papaveraceae</taxon>
        <taxon>Papaveroideae</taxon>
        <taxon>Macleaya</taxon>
    </lineage>
</organism>
<protein>
    <submittedName>
        <fullName evidence="4">WD40 repeat</fullName>
    </submittedName>
</protein>
<dbReference type="PANTHER" id="PTHR45290:SF1">
    <property type="entry name" value="OS03G0300300 PROTEIN"/>
    <property type="match status" value="1"/>
</dbReference>